<dbReference type="GO" id="GO:0005524">
    <property type="term" value="F:ATP binding"/>
    <property type="evidence" value="ECO:0007669"/>
    <property type="project" value="UniProtKB-UniRule"/>
</dbReference>
<dbReference type="GO" id="GO:0018169">
    <property type="term" value="F:ribosomal S6-glutamic acid ligase activity"/>
    <property type="evidence" value="ECO:0007669"/>
    <property type="project" value="TreeGrafter"/>
</dbReference>
<dbReference type="EMBL" id="CP000155">
    <property type="protein sequence ID" value="ABC28510.1"/>
    <property type="molecule type" value="Genomic_DNA"/>
</dbReference>
<dbReference type="PANTHER" id="PTHR21621">
    <property type="entry name" value="RIBOSOMAL PROTEIN S6 MODIFICATION PROTEIN"/>
    <property type="match status" value="1"/>
</dbReference>
<dbReference type="STRING" id="349521.HCH_01656"/>
<evidence type="ECO:0000256" key="2">
    <source>
        <dbReference type="PROSITE-ProRule" id="PRU00409"/>
    </source>
</evidence>
<keyword evidence="2" id="KW-0547">Nucleotide-binding</keyword>
<dbReference type="GO" id="GO:0046872">
    <property type="term" value="F:metal ion binding"/>
    <property type="evidence" value="ECO:0007669"/>
    <property type="project" value="InterPro"/>
</dbReference>
<organism evidence="5 6">
    <name type="scientific">Hahella chejuensis (strain KCTC 2396)</name>
    <dbReference type="NCBI Taxonomy" id="349521"/>
    <lineage>
        <taxon>Bacteria</taxon>
        <taxon>Pseudomonadati</taxon>
        <taxon>Pseudomonadota</taxon>
        <taxon>Gammaproteobacteria</taxon>
        <taxon>Oceanospirillales</taxon>
        <taxon>Hahellaceae</taxon>
        <taxon>Hahella</taxon>
    </lineage>
</organism>
<dbReference type="eggNOG" id="COG0456">
    <property type="taxonomic scope" value="Bacteria"/>
</dbReference>
<dbReference type="PANTHER" id="PTHR21621:SF0">
    <property type="entry name" value="BETA-CITRYLGLUTAMATE SYNTHASE B-RELATED"/>
    <property type="match status" value="1"/>
</dbReference>
<keyword evidence="2" id="KW-0067">ATP-binding</keyword>
<dbReference type="InterPro" id="IPR004218">
    <property type="entry name" value="GSHS_ATP-bd"/>
</dbReference>
<keyword evidence="5" id="KW-0436">Ligase</keyword>
<reference evidence="5 6" key="1">
    <citation type="journal article" date="2005" name="Nucleic Acids Res.">
        <title>Genomic blueprint of Hahella chejuensis, a marine microbe producing an algicidal agent.</title>
        <authorList>
            <person name="Jeong H."/>
            <person name="Yim J.H."/>
            <person name="Lee C."/>
            <person name="Choi S.-H."/>
            <person name="Park Y.K."/>
            <person name="Yoon S.H."/>
            <person name="Hur C.-G."/>
            <person name="Kang H.-Y."/>
            <person name="Kim D."/>
            <person name="Lee H.H."/>
            <person name="Park K.H."/>
            <person name="Park S.-H."/>
            <person name="Park H.-S."/>
            <person name="Lee H.K."/>
            <person name="Oh T.K."/>
            <person name="Kim J.F."/>
        </authorList>
    </citation>
    <scope>NUCLEOTIDE SEQUENCE [LARGE SCALE GENOMIC DNA]</scope>
    <source>
        <strain evidence="5 6">KCTC 2396</strain>
    </source>
</reference>
<dbReference type="SUPFAM" id="SSF56059">
    <property type="entry name" value="Glutathione synthetase ATP-binding domain-like"/>
    <property type="match status" value="1"/>
</dbReference>
<dbReference type="AlphaFoldDB" id="Q2SLG4"/>
<dbReference type="GO" id="GO:0004363">
    <property type="term" value="F:glutathione synthase activity"/>
    <property type="evidence" value="ECO:0007669"/>
    <property type="project" value="InterPro"/>
</dbReference>
<dbReference type="RefSeq" id="WP_011395582.1">
    <property type="nucleotide sequence ID" value="NC_007645.1"/>
</dbReference>
<sequence>MAITPRHHHERMLRKQMPSYESLQAEHIRTDAEADAPSSVSVHCGWGRLLLANTFESPKELAKSLAEESTGDRDIALYVADPHVVLSHAPQSLFLDPSDTMRLWMSQYRPRTRALPGVTVRRASSTVDVEALNAIFTQRKMVCAPVEHVLAHRHSKDIVYLVAEALGSGKIIGTVMGVNHIKAFGDPSKGSSLWCLAVSPDSKTPGVGEALVRYLAEYFQTRECQYMDLSVLHDNYEAKALYEKLGFQAIRTFALKKKNAINEKLFVGPEPSAKLNPYAKIIVNEAMRRGIEVVIDDEVNNLFTLSFGGRRIRCHESLTDMTTALSMSLCQNKMLTHRSCARAGLRTPIYQLYRSREQAEEFLADHGAVVVKPLDSEQGKGISVDVRNVDDLHAAISKAESVSSSVLLETYHPGFDLRVVVIDFDTVAAAIRRPAEIYGNGRDSIRTLVEKQSRRRAAATGGESQIPIDAETERCIREAGYDWDSVLPVEAHLFVRRTANLHTGGTLIDVTDDLHPELRAAAEEAARALQIPVVGMDFIVKDHTSPDYVIIEANERPGLENHAPQPTAQRFIDLLFPLTRSVRHAS</sequence>
<evidence type="ECO:0000313" key="5">
    <source>
        <dbReference type="EMBL" id="ABC28510.1"/>
    </source>
</evidence>
<dbReference type="Gene3D" id="3.40.630.30">
    <property type="match status" value="1"/>
</dbReference>
<proteinExistence type="predicted"/>
<dbReference type="PROSITE" id="PS50975">
    <property type="entry name" value="ATP_GRASP"/>
    <property type="match status" value="1"/>
</dbReference>
<gene>
    <name evidence="5" type="ordered locus">HCH_01656</name>
</gene>
<dbReference type="Gene3D" id="3.30.470.20">
    <property type="entry name" value="ATP-grasp fold, B domain"/>
    <property type="match status" value="2"/>
</dbReference>
<dbReference type="InterPro" id="IPR016181">
    <property type="entry name" value="Acyl_CoA_acyltransferase"/>
</dbReference>
<accession>Q2SLG4</accession>
<dbReference type="InterPro" id="IPR000182">
    <property type="entry name" value="GNAT_dom"/>
</dbReference>
<dbReference type="eggNOG" id="COG0189">
    <property type="taxonomic scope" value="Bacteria"/>
</dbReference>
<dbReference type="PROSITE" id="PS51186">
    <property type="entry name" value="GNAT"/>
    <property type="match status" value="1"/>
</dbReference>
<dbReference type="GO" id="GO:0016747">
    <property type="term" value="F:acyltransferase activity, transferring groups other than amino-acyl groups"/>
    <property type="evidence" value="ECO:0007669"/>
    <property type="project" value="InterPro"/>
</dbReference>
<evidence type="ECO:0000259" key="4">
    <source>
        <dbReference type="PROSITE" id="PS51186"/>
    </source>
</evidence>
<dbReference type="Pfam" id="PF02955">
    <property type="entry name" value="GSH-S_ATP"/>
    <property type="match status" value="1"/>
</dbReference>
<dbReference type="Proteomes" id="UP000000238">
    <property type="component" value="Chromosome"/>
</dbReference>
<dbReference type="OrthoDB" id="9803907at2"/>
<dbReference type="Pfam" id="PF00583">
    <property type="entry name" value="Acetyltransf_1"/>
    <property type="match status" value="1"/>
</dbReference>
<feature type="domain" description="N-acetyltransferase" evidence="4">
    <location>
        <begin position="118"/>
        <end position="268"/>
    </location>
</feature>
<dbReference type="SUPFAM" id="SSF55729">
    <property type="entry name" value="Acyl-CoA N-acyltransferases (Nat)"/>
    <property type="match status" value="1"/>
</dbReference>
<dbReference type="InterPro" id="IPR011761">
    <property type="entry name" value="ATP-grasp"/>
</dbReference>
<protein>
    <submittedName>
        <fullName evidence="5">D-alanine-D-alanine ligase and related ATP-grasp enzyme</fullName>
    </submittedName>
</protein>
<dbReference type="InterPro" id="IPR017534">
    <property type="entry name" value="GNAT-acetyltransferase"/>
</dbReference>
<name>Q2SLG4_HAHCH</name>
<evidence type="ECO:0000256" key="1">
    <source>
        <dbReference type="ARBA" id="ARBA00023211"/>
    </source>
</evidence>
<feature type="domain" description="ATP-grasp" evidence="3">
    <location>
        <begin position="337"/>
        <end position="583"/>
    </location>
</feature>
<evidence type="ECO:0000259" key="3">
    <source>
        <dbReference type="PROSITE" id="PS50975"/>
    </source>
</evidence>
<keyword evidence="1" id="KW-0464">Manganese</keyword>
<dbReference type="NCBIfam" id="TIGR03103">
    <property type="entry name" value="trio_acet_GNAT"/>
    <property type="match status" value="1"/>
</dbReference>
<evidence type="ECO:0000313" key="6">
    <source>
        <dbReference type="Proteomes" id="UP000000238"/>
    </source>
</evidence>
<dbReference type="HOGENOM" id="CLU_032794_0_0_6"/>
<dbReference type="KEGG" id="hch:HCH_01656"/>
<dbReference type="GO" id="GO:0009432">
    <property type="term" value="P:SOS response"/>
    <property type="evidence" value="ECO:0007669"/>
    <property type="project" value="TreeGrafter"/>
</dbReference>
<keyword evidence="6" id="KW-1185">Reference proteome</keyword>
<dbReference type="GO" id="GO:0005737">
    <property type="term" value="C:cytoplasm"/>
    <property type="evidence" value="ECO:0007669"/>
    <property type="project" value="TreeGrafter"/>
</dbReference>